<evidence type="ECO:0000313" key="3">
    <source>
        <dbReference type="Proteomes" id="UP001152766"/>
    </source>
</evidence>
<dbReference type="RefSeq" id="WP_268147181.1">
    <property type="nucleotide sequence ID" value="NZ_JAPPUW010000002.1"/>
</dbReference>
<protein>
    <submittedName>
        <fullName evidence="2">Type II toxin-antitoxin system RelE/ParE family toxin</fullName>
    </submittedName>
</protein>
<comment type="caution">
    <text evidence="2">The sequence shown here is derived from an EMBL/GenBank/DDBJ whole genome shotgun (WGS) entry which is preliminary data.</text>
</comment>
<name>A0A9X4LDZ2_9BURK</name>
<accession>A0A9X4LDZ2</accession>
<dbReference type="Proteomes" id="UP001152766">
    <property type="component" value="Unassembled WGS sequence"/>
</dbReference>
<gene>
    <name evidence="2" type="ORF">EXJ73_02675</name>
</gene>
<organism evidence="2 3">
    <name type="scientific">Pelomonas aquatica</name>
    <dbReference type="NCBI Taxonomy" id="431058"/>
    <lineage>
        <taxon>Bacteria</taxon>
        <taxon>Pseudomonadati</taxon>
        <taxon>Pseudomonadota</taxon>
        <taxon>Betaproteobacteria</taxon>
        <taxon>Burkholderiales</taxon>
        <taxon>Sphaerotilaceae</taxon>
        <taxon>Roseateles</taxon>
    </lineage>
</organism>
<proteinExistence type="predicted"/>
<dbReference type="Gene3D" id="3.30.2310.20">
    <property type="entry name" value="RelE-like"/>
    <property type="match status" value="1"/>
</dbReference>
<keyword evidence="1" id="KW-1277">Toxin-antitoxin system</keyword>
<evidence type="ECO:0000313" key="2">
    <source>
        <dbReference type="EMBL" id="MDG0861378.1"/>
    </source>
</evidence>
<dbReference type="AlphaFoldDB" id="A0A9X4LDZ2"/>
<dbReference type="InterPro" id="IPR007712">
    <property type="entry name" value="RelE/ParE_toxin"/>
</dbReference>
<dbReference type="EMBL" id="SGUG01000003">
    <property type="protein sequence ID" value="MDG0861378.1"/>
    <property type="molecule type" value="Genomic_DNA"/>
</dbReference>
<dbReference type="InterPro" id="IPR035093">
    <property type="entry name" value="RelE/ParE_toxin_dom_sf"/>
</dbReference>
<reference evidence="2" key="1">
    <citation type="submission" date="2019-02" db="EMBL/GenBank/DDBJ databases">
        <title>Draft genome of the type strain Pelomonas aquatica CCUG 52575T.</title>
        <authorList>
            <person name="Gomila M."/>
            <person name="Lalucat J."/>
        </authorList>
    </citation>
    <scope>NUCLEOTIDE SEQUENCE</scope>
    <source>
        <strain evidence="2">CCUG 52575</strain>
    </source>
</reference>
<evidence type="ECO:0000256" key="1">
    <source>
        <dbReference type="ARBA" id="ARBA00022649"/>
    </source>
</evidence>
<sequence>MSFGLIFKPRAEAEIAEAFAWYDQPTIRQGEAFFSELERVERFIRLNPLLYPEVDPAIRQANLRRFPYSLFYVVDGSVISVLSCFHQHRDPGTRPARGDA</sequence>
<dbReference type="Pfam" id="PF05016">
    <property type="entry name" value="ParE_toxin"/>
    <property type="match status" value="1"/>
</dbReference>
<keyword evidence="3" id="KW-1185">Reference proteome</keyword>